<comment type="caution">
    <text evidence="12">The sequence shown here is derived from an EMBL/GenBank/DDBJ whole genome shotgun (WGS) entry which is preliminary data.</text>
</comment>
<comment type="similarity">
    <text evidence="5 9">Belongs to the phenylacetyl-CoA ligase family.</text>
</comment>
<dbReference type="AlphaFoldDB" id="A0A4R1BNK6"/>
<dbReference type="PIRSF" id="PIRSF006444">
    <property type="entry name" value="PaaK"/>
    <property type="match status" value="1"/>
</dbReference>
<dbReference type="Proteomes" id="UP000295443">
    <property type="component" value="Unassembled WGS sequence"/>
</dbReference>
<dbReference type="Gene3D" id="3.40.50.12780">
    <property type="entry name" value="N-terminal domain of ligase-like"/>
    <property type="match status" value="1"/>
</dbReference>
<dbReference type="InterPro" id="IPR045851">
    <property type="entry name" value="AMP-bd_C_sf"/>
</dbReference>
<dbReference type="Pfam" id="PF14535">
    <property type="entry name" value="AMP-binding_C_2"/>
    <property type="match status" value="1"/>
</dbReference>
<dbReference type="RefSeq" id="WP_131444565.1">
    <property type="nucleotide sequence ID" value="NZ_SJZB01000008.1"/>
</dbReference>
<proteinExistence type="inferred from homology"/>
<dbReference type="UniPathway" id="UPA00930"/>
<dbReference type="PANTHER" id="PTHR43845:SF1">
    <property type="entry name" value="BLR5969 PROTEIN"/>
    <property type="match status" value="1"/>
</dbReference>
<keyword evidence="2 9" id="KW-0436">Ligase</keyword>
<feature type="domain" description="AMP-dependent ligase C-terminal" evidence="11">
    <location>
        <begin position="340"/>
        <end position="436"/>
    </location>
</feature>
<dbReference type="CDD" id="cd05913">
    <property type="entry name" value="PaaK"/>
    <property type="match status" value="1"/>
</dbReference>
<name>A0A4R1BNK6_9PROT</name>
<evidence type="ECO:0000256" key="8">
    <source>
        <dbReference type="ARBA" id="ARBA00075111"/>
    </source>
</evidence>
<keyword evidence="3 9" id="KW-0547">Nucleotide-binding</keyword>
<evidence type="ECO:0000256" key="9">
    <source>
        <dbReference type="PIRNR" id="PIRNR006444"/>
    </source>
</evidence>
<evidence type="ECO:0000313" key="13">
    <source>
        <dbReference type="Proteomes" id="UP000295443"/>
    </source>
</evidence>
<evidence type="ECO:0000256" key="1">
    <source>
        <dbReference type="ARBA" id="ARBA00011245"/>
    </source>
</evidence>
<dbReference type="Pfam" id="PF00501">
    <property type="entry name" value="AMP-binding"/>
    <property type="match status" value="1"/>
</dbReference>
<sequence>MSRFVTENRILDREECLPRADLAALQLERLRAVVERVAQVPFYRDAFALRGVSAKSLHGLDDVRRLPFTTKEDLRRHAPLGFLTVPRDKLARIHGSSGTTGRPTFVAYSPADLQLWANLCARFLVAGGLRPEHTAQVAFGYGLFTGGFGLHYGIERVGATVVPAASGNTRRQIELMQDLGSEVLICTPSYALTIAETARELGIDPRTLPLKFAHFGGEPWTEAMRAQIEAELDILAFNNYGLSEVIGPGVSGECAARAGMHLQEDHFLVECLDPDSLEPVPEGEPGELVVTALTKEAMPLLRYRTRDIARIWREPCACGRTTARMSRVTGRTDDMLIIRGVNVYPSQIEEALLRVEGTTPHYLIEVDRPDIRDELTIRVEVLPELMSDRMDQMQKLRERIGREVLTVTGIRAAVELAAPRTLERFAGKAKRVNDKRRLSD</sequence>
<gene>
    <name evidence="12" type="ORF">EZJ19_01660</name>
</gene>
<comment type="pathway">
    <text evidence="4 9">Aromatic compound metabolism; phenylacetate degradation.</text>
</comment>
<evidence type="ECO:0000256" key="2">
    <source>
        <dbReference type="ARBA" id="ARBA00022598"/>
    </source>
</evidence>
<dbReference type="SUPFAM" id="SSF56801">
    <property type="entry name" value="Acetyl-CoA synthetase-like"/>
    <property type="match status" value="1"/>
</dbReference>
<comment type="subunit">
    <text evidence="1">Monomer.</text>
</comment>
<dbReference type="GO" id="GO:0047475">
    <property type="term" value="F:phenylacetate-CoA ligase activity"/>
    <property type="evidence" value="ECO:0007669"/>
    <property type="project" value="UniProtKB-EC"/>
</dbReference>
<accession>A0A4R1BNK6</accession>
<keyword evidence="13" id="KW-1185">Reference proteome</keyword>
<dbReference type="OrthoDB" id="580775at2"/>
<evidence type="ECO:0000256" key="7">
    <source>
        <dbReference type="ARBA" id="ARBA00068695"/>
    </source>
</evidence>
<feature type="domain" description="AMP-dependent synthetase/ligase" evidence="10">
    <location>
        <begin position="85"/>
        <end position="290"/>
    </location>
</feature>
<dbReference type="InterPro" id="IPR011880">
    <property type="entry name" value="PA_CoA_ligase"/>
</dbReference>
<evidence type="ECO:0000256" key="6">
    <source>
        <dbReference type="ARBA" id="ARBA00066629"/>
    </source>
</evidence>
<dbReference type="FunFam" id="3.40.50.12780:FF:000016">
    <property type="entry name" value="Phenylacetate-coenzyme A ligase"/>
    <property type="match status" value="1"/>
</dbReference>
<reference evidence="12 13" key="1">
    <citation type="submission" date="2019-03" db="EMBL/GenBank/DDBJ databases">
        <title>Genome sequence of Thiobacillaceae bacterium LSR1, a sulfur-oxidizing bacterium isolated from freshwater sediment.</title>
        <authorList>
            <person name="Li S."/>
        </authorList>
    </citation>
    <scope>NUCLEOTIDE SEQUENCE [LARGE SCALE GENOMIC DNA]</scope>
    <source>
        <strain evidence="12 13">LSR1</strain>
    </source>
</reference>
<dbReference type="EC" id="6.2.1.30" evidence="6 9"/>
<dbReference type="InterPro" id="IPR000873">
    <property type="entry name" value="AMP-dep_synth/lig_dom"/>
</dbReference>
<evidence type="ECO:0000256" key="3">
    <source>
        <dbReference type="ARBA" id="ARBA00022741"/>
    </source>
</evidence>
<organism evidence="12 13">
    <name type="scientific">Parasulfuritortus cantonensis</name>
    <dbReference type="NCBI Taxonomy" id="2528202"/>
    <lineage>
        <taxon>Bacteria</taxon>
        <taxon>Pseudomonadati</taxon>
        <taxon>Pseudomonadota</taxon>
        <taxon>Betaproteobacteria</taxon>
        <taxon>Nitrosomonadales</taxon>
        <taxon>Thiobacillaceae</taxon>
        <taxon>Parasulfuritortus</taxon>
    </lineage>
</organism>
<evidence type="ECO:0000256" key="4">
    <source>
        <dbReference type="ARBA" id="ARBA00060591"/>
    </source>
</evidence>
<dbReference type="GO" id="GO:0010124">
    <property type="term" value="P:phenylacetate catabolic process"/>
    <property type="evidence" value="ECO:0007669"/>
    <property type="project" value="UniProtKB-UniRule"/>
</dbReference>
<evidence type="ECO:0000259" key="10">
    <source>
        <dbReference type="Pfam" id="PF00501"/>
    </source>
</evidence>
<evidence type="ECO:0000259" key="11">
    <source>
        <dbReference type="Pfam" id="PF14535"/>
    </source>
</evidence>
<dbReference type="Gene3D" id="3.30.300.30">
    <property type="match status" value="1"/>
</dbReference>
<dbReference type="GO" id="GO:0000166">
    <property type="term" value="F:nucleotide binding"/>
    <property type="evidence" value="ECO:0007669"/>
    <property type="project" value="UniProtKB-KW"/>
</dbReference>
<comment type="function">
    <text evidence="9">Catalyzes the activation of phenylacetic acid (PA) to phenylacetyl-CoA (PA-CoA).</text>
</comment>
<dbReference type="InterPro" id="IPR028154">
    <property type="entry name" value="AMP-dep_Lig_C"/>
</dbReference>
<protein>
    <recommendedName>
        <fullName evidence="7 9">Phenylacetate-coenzyme A ligase</fullName>
        <ecNumber evidence="6 9">6.2.1.30</ecNumber>
    </recommendedName>
    <alternativeName>
        <fullName evidence="8 9">Phenylacetyl-CoA ligase</fullName>
    </alternativeName>
</protein>
<evidence type="ECO:0000313" key="12">
    <source>
        <dbReference type="EMBL" id="TCJ18937.1"/>
    </source>
</evidence>
<dbReference type="InterPro" id="IPR042099">
    <property type="entry name" value="ANL_N_sf"/>
</dbReference>
<evidence type="ECO:0000256" key="5">
    <source>
        <dbReference type="ARBA" id="ARBA00061566"/>
    </source>
</evidence>
<dbReference type="PANTHER" id="PTHR43845">
    <property type="entry name" value="BLR5969 PROTEIN"/>
    <property type="match status" value="1"/>
</dbReference>
<dbReference type="EMBL" id="SJZB01000008">
    <property type="protein sequence ID" value="TCJ18937.1"/>
    <property type="molecule type" value="Genomic_DNA"/>
</dbReference>
<comment type="catalytic activity">
    <reaction evidence="9">
        <text>2-phenylacetate + ATP + CoA = phenylacetyl-CoA + AMP + diphosphate</text>
        <dbReference type="Rhea" id="RHEA:20956"/>
        <dbReference type="ChEBI" id="CHEBI:18401"/>
        <dbReference type="ChEBI" id="CHEBI:30616"/>
        <dbReference type="ChEBI" id="CHEBI:33019"/>
        <dbReference type="ChEBI" id="CHEBI:57287"/>
        <dbReference type="ChEBI" id="CHEBI:57390"/>
        <dbReference type="ChEBI" id="CHEBI:456215"/>
        <dbReference type="EC" id="6.2.1.30"/>
    </reaction>
</comment>